<dbReference type="PANTHER" id="PTHR30290">
    <property type="entry name" value="PERIPLASMIC BINDING COMPONENT OF ABC TRANSPORTER"/>
    <property type="match status" value="1"/>
</dbReference>
<dbReference type="RefSeq" id="WP_069967794.1">
    <property type="nucleotide sequence ID" value="NZ_CM124774.1"/>
</dbReference>
<dbReference type="GO" id="GO:0042597">
    <property type="term" value="C:periplasmic space"/>
    <property type="evidence" value="ECO:0007669"/>
    <property type="project" value="UniProtKB-ARBA"/>
</dbReference>
<organism evidence="5">
    <name type="scientific">Desertifilum tharense IPPAS B-1220</name>
    <dbReference type="NCBI Taxonomy" id="1781255"/>
    <lineage>
        <taxon>Bacteria</taxon>
        <taxon>Bacillati</taxon>
        <taxon>Cyanobacteriota</taxon>
        <taxon>Cyanophyceae</taxon>
        <taxon>Desertifilales</taxon>
        <taxon>Desertifilaceae</taxon>
        <taxon>Desertifilum</taxon>
    </lineage>
</organism>
<dbReference type="STRING" id="1781255.BH720_13775"/>
<sequence length="594" mass="67631">MKRTPWISGVKRRWLWVAILGLAALMLSSCSPANFRTQAAQVDRIVQSSLSDPKTFNTALSQEANDLFGYIYEGLVTLNGLTGEIEPLQAESWEISDDRLTIVMKLREGLRWSDGEPLDADDVVFTYNEIYLNPDIPAAARDLLRIGQSRTLPTVRKLDDLRVEFRTTEPFAPLLRYTGLEILPEHILRPTIENNDSAGNPLFLSTWGSGTPPSEIIGNGPYRFVYYGTNERMIVDRNPYYWRRNDQGEPQPYIDRVITQIVESTDTSFLQFRSGGLDVLGVQPDFYSLLKREEQRNNFTIYTGGPTLSSSFISFNLNKGSRDGRPLIDPIKSRWFNNLAFRQAVAYAIDRRTMTNNIFRGLGEPQHSPFPIQGPYYLSPEQGLKVYDYNPERARELLLGAGFQYNDQGQLLDADGNRVRFTLITNAGNKIREAMGVQIRQDLSRIGIQVDFQPLAFNTLIERLNRTLDWECHLLGFSGGGVEPTGSINIWLPEGALHTFNQQPGPGQPPIQGWQVADWERRLGDYIIQGSQEFDEDRRREIYGQMQQEIAEYVPFIYLINPLAMAAVRDRIQGVQYSALGGAFWNLHELRIEE</sequence>
<evidence type="ECO:0000256" key="3">
    <source>
        <dbReference type="ARBA" id="ARBA00022729"/>
    </source>
</evidence>
<dbReference type="PANTHER" id="PTHR30290:SF9">
    <property type="entry name" value="OLIGOPEPTIDE-BINDING PROTEIN APPA"/>
    <property type="match status" value="1"/>
</dbReference>
<dbReference type="InterPro" id="IPR000914">
    <property type="entry name" value="SBP_5_dom"/>
</dbReference>
<dbReference type="SUPFAM" id="SSF53850">
    <property type="entry name" value="Periplasmic binding protein-like II"/>
    <property type="match status" value="1"/>
</dbReference>
<dbReference type="InterPro" id="IPR039424">
    <property type="entry name" value="SBP_5"/>
</dbReference>
<dbReference type="CDD" id="cd08500">
    <property type="entry name" value="PBP2_NikA_DppA_OppA_like_4"/>
    <property type="match status" value="1"/>
</dbReference>
<evidence type="ECO:0000256" key="1">
    <source>
        <dbReference type="ARBA" id="ARBA00005695"/>
    </source>
</evidence>
<evidence type="ECO:0000259" key="4">
    <source>
        <dbReference type="Pfam" id="PF00496"/>
    </source>
</evidence>
<evidence type="ECO:0000256" key="2">
    <source>
        <dbReference type="ARBA" id="ARBA00022448"/>
    </source>
</evidence>
<dbReference type="AlphaFoldDB" id="A0A1E5QJ88"/>
<dbReference type="OrthoDB" id="9796817at2"/>
<dbReference type="GO" id="GO:0015833">
    <property type="term" value="P:peptide transport"/>
    <property type="evidence" value="ECO:0007669"/>
    <property type="project" value="TreeGrafter"/>
</dbReference>
<gene>
    <name evidence="5" type="ORF">BH720_13775</name>
</gene>
<dbReference type="Gene3D" id="3.90.76.10">
    <property type="entry name" value="Dipeptide-binding Protein, Domain 1"/>
    <property type="match status" value="1"/>
</dbReference>
<comment type="similarity">
    <text evidence="1">Belongs to the bacterial solute-binding protein 5 family.</text>
</comment>
<comment type="caution">
    <text evidence="5">The sequence shown here is derived from an EMBL/GenBank/DDBJ whole genome shotgun (WGS) entry which is preliminary data.</text>
</comment>
<dbReference type="Pfam" id="PF00496">
    <property type="entry name" value="SBP_bac_5"/>
    <property type="match status" value="1"/>
</dbReference>
<dbReference type="PROSITE" id="PS51257">
    <property type="entry name" value="PROKAR_LIPOPROTEIN"/>
    <property type="match status" value="1"/>
</dbReference>
<protein>
    <submittedName>
        <fullName evidence="5">Peptide ABC transporter substrate-binding protein</fullName>
    </submittedName>
</protein>
<evidence type="ECO:0000313" key="5">
    <source>
        <dbReference type="EMBL" id="OEJ74637.1"/>
    </source>
</evidence>
<dbReference type="EMBL" id="MJGC01000064">
    <property type="protein sequence ID" value="OEJ74637.1"/>
    <property type="molecule type" value="Genomic_DNA"/>
</dbReference>
<keyword evidence="2" id="KW-0813">Transport</keyword>
<dbReference type="Gene3D" id="3.40.190.10">
    <property type="entry name" value="Periplasmic binding protein-like II"/>
    <property type="match status" value="1"/>
</dbReference>
<dbReference type="Gene3D" id="3.10.105.10">
    <property type="entry name" value="Dipeptide-binding Protein, Domain 3"/>
    <property type="match status" value="1"/>
</dbReference>
<feature type="domain" description="Solute-binding protein family 5" evidence="4">
    <location>
        <begin position="84"/>
        <end position="492"/>
    </location>
</feature>
<accession>A0A1E5QJ88</accession>
<name>A0A1E5QJ88_9CYAN</name>
<reference evidence="5" key="1">
    <citation type="submission" date="2016-09" db="EMBL/GenBank/DDBJ databases">
        <title>Draft genome of thermotolerant cyanobacterium Desertifilum sp. strain IPPAS B-1220.</title>
        <authorList>
            <person name="Sinetova M.A."/>
            <person name="Bolakhan K."/>
            <person name="Zayadan B.K."/>
            <person name="Mironov K.S."/>
            <person name="Ustinova V."/>
            <person name="Kupriyanova E.V."/>
            <person name="Sidorov R.A."/>
            <person name="Skrypnik A.N."/>
            <person name="Gogoleva N.E."/>
            <person name="Gogolev Y.V."/>
            <person name="Los D.A."/>
        </authorList>
    </citation>
    <scope>NUCLEOTIDE SEQUENCE [LARGE SCALE GENOMIC DNA]</scope>
    <source>
        <strain evidence="5">IPPAS B-1220</strain>
    </source>
</reference>
<dbReference type="GO" id="GO:1904680">
    <property type="term" value="F:peptide transmembrane transporter activity"/>
    <property type="evidence" value="ECO:0007669"/>
    <property type="project" value="TreeGrafter"/>
</dbReference>
<dbReference type="PIRSF" id="PIRSF002741">
    <property type="entry name" value="MppA"/>
    <property type="match status" value="1"/>
</dbReference>
<keyword evidence="3" id="KW-0732">Signal</keyword>
<dbReference type="InterPro" id="IPR030678">
    <property type="entry name" value="Peptide/Ni-bd"/>
</dbReference>
<proteinExistence type="inferred from homology"/>
<dbReference type="GO" id="GO:0043190">
    <property type="term" value="C:ATP-binding cassette (ABC) transporter complex"/>
    <property type="evidence" value="ECO:0007669"/>
    <property type="project" value="InterPro"/>
</dbReference>